<comment type="similarity">
    <text evidence="1">Belongs to the cytochrome P450 family.</text>
</comment>
<reference evidence="8" key="1">
    <citation type="submission" date="2023-03" db="EMBL/GenBank/DDBJ databases">
        <title>Mating type loci evolution in Malassezia.</title>
        <authorList>
            <person name="Coelho M.A."/>
        </authorList>
    </citation>
    <scope>NUCLEOTIDE SEQUENCE</scope>
    <source>
        <strain evidence="8">CBS 14135</strain>
    </source>
</reference>
<dbReference type="GO" id="GO:0005739">
    <property type="term" value="C:mitochondrion"/>
    <property type="evidence" value="ECO:0007669"/>
    <property type="project" value="UniProtKB-SubCell"/>
</dbReference>
<dbReference type="GO" id="GO:0005794">
    <property type="term" value="C:Golgi apparatus"/>
    <property type="evidence" value="ECO:0007669"/>
    <property type="project" value="UniProtKB-ARBA"/>
</dbReference>
<gene>
    <name evidence="8" type="primary">MON2</name>
    <name evidence="5" type="synonym">AIM41</name>
    <name evidence="8" type="ORF">MBRA1_000794</name>
</gene>
<dbReference type="EMBL" id="CP119951">
    <property type="protein sequence ID" value="WFC94162.1"/>
    <property type="molecule type" value="Genomic_DNA"/>
</dbReference>
<dbReference type="Proteomes" id="UP001216638">
    <property type="component" value="Chromosome 1"/>
</dbReference>
<evidence type="ECO:0000259" key="6">
    <source>
        <dbReference type="Pfam" id="PF12783"/>
    </source>
</evidence>
<dbReference type="PANTHER" id="PTHR24305:SF166">
    <property type="entry name" value="CYTOCHROME P450 12A4, MITOCHONDRIAL-RELATED"/>
    <property type="match status" value="1"/>
</dbReference>
<evidence type="ECO:0000256" key="1">
    <source>
        <dbReference type="ARBA" id="ARBA00010617"/>
    </source>
</evidence>
<keyword evidence="3" id="KW-0653">Protein transport</keyword>
<dbReference type="InterPro" id="IPR019004">
    <property type="entry name" value="YqeY/Aim41"/>
</dbReference>
<keyword evidence="5" id="KW-0496">Mitochondrion</keyword>
<evidence type="ECO:0000313" key="9">
    <source>
        <dbReference type="Proteomes" id="UP001216638"/>
    </source>
</evidence>
<evidence type="ECO:0000259" key="7">
    <source>
        <dbReference type="Pfam" id="PF16213"/>
    </source>
</evidence>
<name>A0AAF0DRN1_9BASI</name>
<evidence type="ECO:0000256" key="4">
    <source>
        <dbReference type="ARBA" id="ARBA00023002"/>
    </source>
</evidence>
<dbReference type="Pfam" id="PF16213">
    <property type="entry name" value="DCB"/>
    <property type="match status" value="1"/>
</dbReference>
<dbReference type="Pfam" id="PF12783">
    <property type="entry name" value="Sec7-like_HUS"/>
    <property type="match status" value="1"/>
</dbReference>
<dbReference type="SUPFAM" id="SSF48264">
    <property type="entry name" value="Cytochrome P450"/>
    <property type="match status" value="1"/>
</dbReference>
<dbReference type="GO" id="GO:0020037">
    <property type="term" value="F:heme binding"/>
    <property type="evidence" value="ECO:0007669"/>
    <property type="project" value="InterPro"/>
</dbReference>
<keyword evidence="9" id="KW-1185">Reference proteome</keyword>
<protein>
    <recommendedName>
        <fullName evidence="5">Altered inheritance of mitochondria protein 41</fullName>
    </recommendedName>
</protein>
<dbReference type="PANTHER" id="PTHR24305">
    <property type="entry name" value="CYTOCHROME P450"/>
    <property type="match status" value="1"/>
</dbReference>
<dbReference type="InterPro" id="IPR032691">
    <property type="entry name" value="Mon2/Sec7/BIG1-like_HUS"/>
</dbReference>
<dbReference type="GO" id="GO:0004497">
    <property type="term" value="F:monooxygenase activity"/>
    <property type="evidence" value="ECO:0007669"/>
    <property type="project" value="InterPro"/>
</dbReference>
<dbReference type="SUPFAM" id="SSF89095">
    <property type="entry name" value="GatB/YqeY motif"/>
    <property type="match status" value="1"/>
</dbReference>
<dbReference type="InterPro" id="IPR001128">
    <property type="entry name" value="Cyt_P450"/>
</dbReference>
<dbReference type="GO" id="GO:0015031">
    <property type="term" value="P:protein transport"/>
    <property type="evidence" value="ECO:0007669"/>
    <property type="project" value="UniProtKB-KW"/>
</dbReference>
<evidence type="ECO:0000256" key="3">
    <source>
        <dbReference type="ARBA" id="ARBA00022927"/>
    </source>
</evidence>
<feature type="domain" description="Mon2/Sec7/BIG1-like HUS" evidence="6">
    <location>
        <begin position="216"/>
        <end position="371"/>
    </location>
</feature>
<dbReference type="Gene3D" id="1.10.1510.10">
    <property type="entry name" value="Uncharacterised protein YqeY/AIM41 PF09424, N-terminal domain"/>
    <property type="match status" value="1"/>
</dbReference>
<dbReference type="InterPro" id="IPR003789">
    <property type="entry name" value="Asn/Gln_tRNA_amidoTrase-B-like"/>
</dbReference>
<dbReference type="InterPro" id="IPR036396">
    <property type="entry name" value="Cyt_P450_sf"/>
</dbReference>
<dbReference type="InterPro" id="IPR016024">
    <property type="entry name" value="ARM-type_fold"/>
</dbReference>
<organism evidence="8 9">
    <name type="scientific">Malassezia brasiliensis</name>
    <dbReference type="NCBI Taxonomy" id="1821822"/>
    <lineage>
        <taxon>Eukaryota</taxon>
        <taxon>Fungi</taxon>
        <taxon>Dikarya</taxon>
        <taxon>Basidiomycota</taxon>
        <taxon>Ustilaginomycotina</taxon>
        <taxon>Malasseziomycetes</taxon>
        <taxon>Malasseziales</taxon>
        <taxon>Malasseziaceae</taxon>
        <taxon>Malassezia</taxon>
    </lineage>
</organism>
<evidence type="ECO:0000256" key="2">
    <source>
        <dbReference type="ARBA" id="ARBA00022448"/>
    </source>
</evidence>
<dbReference type="Pfam" id="PF00067">
    <property type="entry name" value="p450"/>
    <property type="match status" value="1"/>
</dbReference>
<dbReference type="InterPro" id="IPR032629">
    <property type="entry name" value="DCB_dom"/>
</dbReference>
<dbReference type="GO" id="GO:0016884">
    <property type="term" value="F:carbon-nitrogen ligase activity, with glutamine as amido-N-donor"/>
    <property type="evidence" value="ECO:0007669"/>
    <property type="project" value="UniProtKB-UniRule"/>
</dbReference>
<dbReference type="Pfam" id="PF09424">
    <property type="entry name" value="YqeY"/>
    <property type="match status" value="1"/>
</dbReference>
<evidence type="ECO:0000313" key="8">
    <source>
        <dbReference type="EMBL" id="WFC94162.1"/>
    </source>
</evidence>
<accession>A0AAF0DRN1</accession>
<sequence length="2209" mass="241360">MPQRILSELQALAAETRRKHPEVRHAAEQVLQQVQSTDHGTALATLGHDVAADQALVRPIVLACKTRAPKVVLIALSLLQRSVVLHLLPSSALSEIVDALHGLLTNVARTDVDVQLKILQTVPALLADYPSITSALLSNTLMLCFTLYEQSRVTVVSSTAAATLRQNIMTVFDKVHDEDRTFDAIKDGGEDAAAAAPLPVHTAHTPDGNVTLFPASSDAYFLLNDLCALANGEPASFLPLHSLSKPFVLELLESVLTNHARLFSGSSPQTTRHPELLYVLRSAACPFLLKALSEPPVFPVFVRIMRLVLLLLRQFSEELVLEIEILLRMILKTLQGTKSVPLWHRVLALEVLRSLCADGYFMRRVYRWYDAGDAGPANVPATPLFADVVAALQACLADLQPHLSVDAALTAAHQQIPEQATPRPSQDKSYTLYGAASAAVAGVRNAAEGLLSTRTEALTATSAPAIQLLDQLDKTEAPAPGSPALPSTYLPLLVLWSHVLLAQSLALYVLRRYAEVYEHVEFAPPVLPTSKDLAHVTAMLQMYARPANDALAFFLTVQGTDYVFDQTLLALANLGQAVGAVGLARERDAVLATLSDLGLPSAALQGRTLSSRSWACQLALGSIAIALAGSLGERWRTVLQTTATALSFVPSERADGHAPTTTAAPRVPSGPGMIGDEATGKAVLHYLTRSALEPGALYASLGHVFEHSVWLADEALAQFVTLLAQLAVERARDGPPAVVGVLLDEVQHVALTNTQRIAAQLPEGAWEPISEHLFALVEAPDVSAACRTHAARVLDAIVYSVLRAVPSTAHARQRTLLAAIDRQARADGRTTPTDVAVRKAAIDLLLRVLETHAHRLQAGWDMVFGMCRAAAEAAPAVRAHGTSPLPLLKAAFVCVQLICSEHLTVLSNEELELCIACLPSFCTQTEDTNLALTANGVLWDITADVHRRQATSSAESMSTLWLFVLHRMRDTAEVPQADVCNGAIANLFQVLVQYSSALHPGDWQRIFFEILYPLCDATSNAAGGSEWDASHTLVLQGTARILEATVPTLADDAAFAQIWSMFVTRIVHTYRTASVAVAQTALDALLKVLRSSAKAPPLHAAWHETWDAWVAIGTTPRDDLTLMNLVTVVALLEPLYSAKGADLANDQLHVLLRTLERCVEQGIASGDAGSTKQLYALIGGVHKALERLPLRGNVPALRLHSLAVYVRCAIEAGAQKPLAPSLKALRVQLAEDLLLHWQTTYLTDPKDDSLYGQPVLTMLDVLRAPLQHGDTQAPSLASLARDTLYHISHLGAPVVSRRAQDTSARGFYTRVFACMRDVLATRPLPVARSERDAIEVQTFPLLVALERDVLPTAGADADAYDALCPFLADLVDATHLHTRNKLDPQHGSLLSIEVRQEERVAYWTYDLLFALCRVDSSAPVGRRLLCVLVLPLLLAQCSRILKAYASDVSVRGKMPLPRVRLEEVNYILHQLIHLRLAQGTLHIALRTHDPATAFAALQTYTPPTQALPVQEMLQQSPVAHLFSLYKELDQCAALATTQQGTIGTSLAPLDIALFPKVDKALLQRATRVPTARTTPTVLALQTQTLRSDFLHGFRMNAVVSIATALLIACILCVLGVCVRLQLRWRSWLRDVPGPQATSFCYGNLYELICRDVVPVFLEWKATFGDAVRIWGTFGEPRLVLTDPVGIDHILRKRAYAYPKVRILARQVANEGALVDLYRFVACAALDAIGSAGFNVEFNTLAQTETQTDGQVHVSHPLIVAFEHTLEIATGNTMARNLFDAITMIFPWLERLPIGVESAQFRKAADVLFQVASELVQEAKDVVLGSASALYRTRSDTERPDLLAALLRANANTNRRDGEKHSVLDKTELSDDELAAQLSTFIFAGHETTATQTTWLLWALAQHPEAQDKLRAELRAARRAHQLDEQSEYGASDERRDLTMDELEALPYLDACVRESLRLHGAIHTTSRMATERDVVPCADGRRILVDKDTVIMIPLAAISQDPALWGADANCFRPERWFEEMPGKEIYSAYGGISFLLGAHACIGRQFAVAEMKSFVSVLVNALRFVSDGRRTIVKRWIVSRPYDLRTHQDACILRVRTNTQRAPSGPNPLDAPTLEAVKQQWKKARFAKDADTAAVLGGILTDLQYAEKTKAQANQKPPSVIKMIQKGIKKRTDAARQFRAAKPEPREDLAAKEERQIELLRSFLPKEE</sequence>
<dbReference type="InterPro" id="IPR042184">
    <property type="entry name" value="YqeY/Aim41_N"/>
</dbReference>
<dbReference type="GO" id="GO:0016705">
    <property type="term" value="F:oxidoreductase activity, acting on paired donors, with incorporation or reduction of molecular oxygen"/>
    <property type="evidence" value="ECO:0007669"/>
    <property type="project" value="InterPro"/>
</dbReference>
<evidence type="ECO:0000256" key="5">
    <source>
        <dbReference type="RuleBase" id="RU365099"/>
    </source>
</evidence>
<comment type="subcellular location">
    <subcellularLocation>
        <location evidence="5">Mitochondrion</location>
    </subcellularLocation>
</comment>
<dbReference type="SUPFAM" id="SSF48371">
    <property type="entry name" value="ARM repeat"/>
    <property type="match status" value="1"/>
</dbReference>
<feature type="domain" description="Mon2/Sec7/BIG1-like dimerisation and cyclophilin-binding" evidence="7">
    <location>
        <begin position="5"/>
        <end position="179"/>
    </location>
</feature>
<dbReference type="GO" id="GO:0005506">
    <property type="term" value="F:iron ion binding"/>
    <property type="evidence" value="ECO:0007669"/>
    <property type="project" value="InterPro"/>
</dbReference>
<dbReference type="InterPro" id="IPR050121">
    <property type="entry name" value="Cytochrome_P450_monoxygenase"/>
</dbReference>
<keyword evidence="4" id="KW-0560">Oxidoreductase</keyword>
<proteinExistence type="inferred from homology"/>
<comment type="similarity">
    <text evidence="5">Belongs to the AIM41 family.</text>
</comment>
<dbReference type="PRINTS" id="PR00385">
    <property type="entry name" value="P450"/>
</dbReference>
<dbReference type="Gene3D" id="1.10.630.10">
    <property type="entry name" value="Cytochrome P450"/>
    <property type="match status" value="1"/>
</dbReference>
<keyword evidence="2" id="KW-0813">Transport</keyword>